<accession>A0AB38M2R4</accession>
<proteinExistence type="predicted"/>
<name>A0AB38M2R4_AURPU</name>
<comment type="caution">
    <text evidence="1">The sequence shown here is derived from an EMBL/GenBank/DDBJ whole genome shotgun (WGS) entry which is preliminary data.</text>
</comment>
<dbReference type="AlphaFoldDB" id="A0AB38M2R4"/>
<organism evidence="1 2">
    <name type="scientific">Aureobasidium pullulans</name>
    <name type="common">Black yeast</name>
    <name type="synonym">Pullularia pullulans</name>
    <dbReference type="NCBI Taxonomy" id="5580"/>
    <lineage>
        <taxon>Eukaryota</taxon>
        <taxon>Fungi</taxon>
        <taxon>Dikarya</taxon>
        <taxon>Ascomycota</taxon>
        <taxon>Pezizomycotina</taxon>
        <taxon>Dothideomycetes</taxon>
        <taxon>Dothideomycetidae</taxon>
        <taxon>Dothideales</taxon>
        <taxon>Saccotheciaceae</taxon>
        <taxon>Aureobasidium</taxon>
    </lineage>
</organism>
<sequence>MDPHLTPEMESALEEVRIILKPTTSGKRKVSAALLSPPDSAYASTSSSNSGSVRFHSFKSSLPGASLDLPEIANSTEGLEFIGFDPKFAAHIFRTYDKYKAVESDPDEFFTFVHGHIIQITSAAFSGPSERSSMTKIGICQEVQDAILDPAFVDIYNTETLLFWIEDTLRANYSNLRLLLGRLHDQGNIELAKKSKKKKKRAKLESAFPAASASAQEETGLEEDIAAVTLSSESAENLFKHCVVVETPPKILDNHTILWKGKVSSELVAHEAPFFMENGALNMLHLNSRAGGDFNSQQEVHYWTTEKETAEQYRKYAARRSPLVETWMIRIQVPNEFLGSLPTENLYYSRDWKEYVWYCKNKDVIPEKFHHLSEKAHLIKGHICKKPTVLIQRMKSQEVQDQITKGDLMYNDNSKATQWVFMKAETISRLAEEIKGKVYVEITGPLMEI</sequence>
<evidence type="ECO:0000313" key="2">
    <source>
        <dbReference type="Proteomes" id="UP000305064"/>
    </source>
</evidence>
<evidence type="ECO:0000313" key="1">
    <source>
        <dbReference type="EMBL" id="THY75727.1"/>
    </source>
</evidence>
<protein>
    <submittedName>
        <fullName evidence="1">Uncharacterized protein</fullName>
    </submittedName>
</protein>
<gene>
    <name evidence="1" type="ORF">D6C94_03784</name>
</gene>
<dbReference type="EMBL" id="QZBJ01000020">
    <property type="protein sequence ID" value="THY75727.1"/>
    <property type="molecule type" value="Genomic_DNA"/>
</dbReference>
<reference evidence="1 2" key="1">
    <citation type="submission" date="2018-10" db="EMBL/GenBank/DDBJ databases">
        <title>Fifty Aureobasidium pullulans genomes reveal a recombining polyextremotolerant generalist.</title>
        <authorList>
            <person name="Gostincar C."/>
            <person name="Turk M."/>
            <person name="Zajc J."/>
            <person name="Gunde-Cimerman N."/>
        </authorList>
    </citation>
    <scope>NUCLEOTIDE SEQUENCE [LARGE SCALE GENOMIC DNA]</scope>
    <source>
        <strain evidence="1 2">EXF-4256</strain>
    </source>
</reference>
<dbReference type="Proteomes" id="UP000305064">
    <property type="component" value="Unassembled WGS sequence"/>
</dbReference>